<organism evidence="3 4">
    <name type="scientific">Helicocarpus griseus UAMH5409</name>
    <dbReference type="NCBI Taxonomy" id="1447875"/>
    <lineage>
        <taxon>Eukaryota</taxon>
        <taxon>Fungi</taxon>
        <taxon>Dikarya</taxon>
        <taxon>Ascomycota</taxon>
        <taxon>Pezizomycotina</taxon>
        <taxon>Eurotiomycetes</taxon>
        <taxon>Eurotiomycetidae</taxon>
        <taxon>Onygenales</taxon>
        <taxon>Ajellomycetaceae</taxon>
        <taxon>Helicocarpus</taxon>
    </lineage>
</organism>
<feature type="compositionally biased region" description="Basic residues" evidence="1">
    <location>
        <begin position="1"/>
        <end position="10"/>
    </location>
</feature>
<evidence type="ECO:0000259" key="2">
    <source>
        <dbReference type="Pfam" id="PF20516"/>
    </source>
</evidence>
<evidence type="ECO:0000256" key="1">
    <source>
        <dbReference type="SAM" id="MobiDB-lite"/>
    </source>
</evidence>
<comment type="caution">
    <text evidence="3">The sequence shown here is derived from an EMBL/GenBank/DDBJ whole genome shotgun (WGS) entry which is preliminary data.</text>
</comment>
<dbReference type="EMBL" id="PDNB01000470">
    <property type="protein sequence ID" value="PGG94990.1"/>
    <property type="molecule type" value="Genomic_DNA"/>
</dbReference>
<keyword evidence="4" id="KW-1185">Reference proteome</keyword>
<dbReference type="InterPro" id="IPR046797">
    <property type="entry name" value="PDDEXK_12"/>
</dbReference>
<dbReference type="Pfam" id="PF20516">
    <property type="entry name" value="PDDEXK_12"/>
    <property type="match status" value="1"/>
</dbReference>
<gene>
    <name evidence="3" type="ORF">AJ79_10330</name>
</gene>
<feature type="region of interest" description="Disordered" evidence="1">
    <location>
        <begin position="1"/>
        <end position="88"/>
    </location>
</feature>
<dbReference type="Proteomes" id="UP000223968">
    <property type="component" value="Unassembled WGS sequence"/>
</dbReference>
<feature type="domain" description="PD-(D/E)XK nuclease-like" evidence="2">
    <location>
        <begin position="177"/>
        <end position="371"/>
    </location>
</feature>
<name>A0A2B7WET4_9EURO</name>
<proteinExistence type="predicted"/>
<dbReference type="AlphaFoldDB" id="A0A2B7WET4"/>
<protein>
    <recommendedName>
        <fullName evidence="2">PD-(D/E)XK nuclease-like domain-containing protein</fullName>
    </recommendedName>
</protein>
<dbReference type="OrthoDB" id="4207404at2759"/>
<evidence type="ECO:0000313" key="4">
    <source>
        <dbReference type="Proteomes" id="UP000223968"/>
    </source>
</evidence>
<dbReference type="STRING" id="1447875.A0A2B7WET4"/>
<sequence>MPTVKRKRIKHWVDQVNGALERKPSTSSATSGNRAIKQKPEEFSDCNSTSPIQKQRLKFPQNQDRNPDQCPELSAASPPPSCSSHQSDEMKLLTLANCKSQLRLLQDAKPRLNIAPFAKHHTEDLVMEIRRQWAKYQTRAVSTGLMKAIKEKYPGEFIPGDKVTSTAEIGELGEDSHVFNMLDAAYQLATESYTEHGIVDQWEEVAEAFFKPMLQVKEPAQLEEMLEVRPMRKESIYPTDLLPQLNHLASSKRINYGIFFRKSNKEVSVVIRQILSHKRNFLFAPAECLGTRPQLASVDVKSPDGSAYDSSLQLSTWLMAGLELLQRLREQGQAWRESSNEEDTDAIADRPVHSIGISIIGHQWLIFIAVKHDYGDVNN</sequence>
<reference evidence="3 4" key="1">
    <citation type="submission" date="2017-10" db="EMBL/GenBank/DDBJ databases">
        <title>Comparative genomics in systemic dimorphic fungi from Ajellomycetaceae.</title>
        <authorList>
            <person name="Munoz J.F."/>
            <person name="Mcewen J.G."/>
            <person name="Clay O.K."/>
            <person name="Cuomo C.A."/>
        </authorList>
    </citation>
    <scope>NUCLEOTIDE SEQUENCE [LARGE SCALE GENOMIC DNA]</scope>
    <source>
        <strain evidence="3 4">UAMH5409</strain>
    </source>
</reference>
<accession>A0A2B7WET4</accession>
<evidence type="ECO:0000313" key="3">
    <source>
        <dbReference type="EMBL" id="PGG94990.1"/>
    </source>
</evidence>